<sequence length="270" mass="29094">MWKEASMHGPAPSTILWPPTNPANVLTLCFLFFLVALLYSAAGFGGGSSYLAILALWGIDFQLMKSTALLCNIAVVTGGVYHFYKQGHLPLKKAWQLSLISVPMAFIGSYLPLKQEQFFLLLGIALTLAAVCMCYRLFFERNKDTEEVKHSNGIVYGIIGGGIGLLSGMTGIGGGIYLAPVLKLGKYDTSKNIAGLSSFFILVNSISGIFGQVAKKQIVFNWEVVFPLLLAVVIGGQIGARLSAKVLKPKWVAAATAILILYAGVRMLLK</sequence>
<protein>
    <recommendedName>
        <fullName evidence="5">Probable membrane transporter protein</fullName>
    </recommendedName>
</protein>
<keyword evidence="3 5" id="KW-1133">Transmembrane helix</keyword>
<feature type="transmembrane region" description="Helical" evidence="5">
    <location>
        <begin position="219"/>
        <end position="239"/>
    </location>
</feature>
<feature type="transmembrane region" description="Helical" evidence="5">
    <location>
        <begin position="94"/>
        <end position="111"/>
    </location>
</feature>
<evidence type="ECO:0000256" key="5">
    <source>
        <dbReference type="RuleBase" id="RU363041"/>
    </source>
</evidence>
<keyword evidence="4 5" id="KW-0472">Membrane</keyword>
<evidence type="ECO:0000313" key="6">
    <source>
        <dbReference type="EMBL" id="SHL00508.1"/>
    </source>
</evidence>
<accession>A0A1M6X3K2</accession>
<feature type="transmembrane region" description="Helical" evidence="5">
    <location>
        <begin position="63"/>
        <end position="82"/>
    </location>
</feature>
<comment type="subcellular location">
    <subcellularLocation>
        <location evidence="5">Cell membrane</location>
        <topology evidence="5">Multi-pass membrane protein</topology>
    </subcellularLocation>
    <subcellularLocation>
        <location evidence="1">Membrane</location>
        <topology evidence="1">Multi-pass membrane protein</topology>
    </subcellularLocation>
</comment>
<dbReference type="InterPro" id="IPR051598">
    <property type="entry name" value="TSUP/Inactive_protease-like"/>
</dbReference>
<evidence type="ECO:0000256" key="1">
    <source>
        <dbReference type="ARBA" id="ARBA00004141"/>
    </source>
</evidence>
<feature type="transmembrane region" description="Helical" evidence="5">
    <location>
        <begin position="251"/>
        <end position="269"/>
    </location>
</feature>
<dbReference type="PANTHER" id="PTHR43701">
    <property type="entry name" value="MEMBRANE TRANSPORTER PROTEIN MJ0441-RELATED"/>
    <property type="match status" value="1"/>
</dbReference>
<name>A0A1M6X3K2_9BACT</name>
<evidence type="ECO:0000313" key="7">
    <source>
        <dbReference type="Proteomes" id="UP000184420"/>
    </source>
</evidence>
<keyword evidence="7" id="KW-1185">Reference proteome</keyword>
<comment type="similarity">
    <text evidence="5">Belongs to the 4-toluene sulfonate uptake permease (TSUP) (TC 2.A.102) family.</text>
</comment>
<dbReference type="AlphaFoldDB" id="A0A1M6X3K2"/>
<feature type="transmembrane region" description="Helical" evidence="5">
    <location>
        <begin position="25"/>
        <end position="56"/>
    </location>
</feature>
<feature type="transmembrane region" description="Helical" evidence="5">
    <location>
        <begin position="118"/>
        <end position="138"/>
    </location>
</feature>
<dbReference type="GO" id="GO:0005886">
    <property type="term" value="C:plasma membrane"/>
    <property type="evidence" value="ECO:0007669"/>
    <property type="project" value="UniProtKB-SubCell"/>
</dbReference>
<dbReference type="Pfam" id="PF01925">
    <property type="entry name" value="TauE"/>
    <property type="match status" value="1"/>
</dbReference>
<dbReference type="InterPro" id="IPR002781">
    <property type="entry name" value="TM_pro_TauE-like"/>
</dbReference>
<dbReference type="Proteomes" id="UP000184420">
    <property type="component" value="Unassembled WGS sequence"/>
</dbReference>
<dbReference type="STRING" id="1419482.SAMN05444266_101877"/>
<dbReference type="PANTHER" id="PTHR43701:SF5">
    <property type="entry name" value="MEMBRANE TRANSPORTER PROTEIN-RELATED"/>
    <property type="match status" value="1"/>
</dbReference>
<feature type="transmembrane region" description="Helical" evidence="5">
    <location>
        <begin position="193"/>
        <end position="213"/>
    </location>
</feature>
<evidence type="ECO:0000256" key="3">
    <source>
        <dbReference type="ARBA" id="ARBA00022989"/>
    </source>
</evidence>
<proteinExistence type="inferred from homology"/>
<keyword evidence="2 5" id="KW-0812">Transmembrane</keyword>
<keyword evidence="5" id="KW-1003">Cell membrane</keyword>
<feature type="transmembrane region" description="Helical" evidence="5">
    <location>
        <begin position="158"/>
        <end position="181"/>
    </location>
</feature>
<dbReference type="OrthoDB" id="560496at2"/>
<reference evidence="6 7" key="1">
    <citation type="submission" date="2016-11" db="EMBL/GenBank/DDBJ databases">
        <authorList>
            <person name="Jaros S."/>
            <person name="Januszkiewicz K."/>
            <person name="Wedrychowicz H."/>
        </authorList>
    </citation>
    <scope>NUCLEOTIDE SEQUENCE [LARGE SCALE GENOMIC DNA]</scope>
    <source>
        <strain evidence="6 7">DSM 27406</strain>
    </source>
</reference>
<organism evidence="6 7">
    <name type="scientific">Chitinophaga jiangningensis</name>
    <dbReference type="NCBI Taxonomy" id="1419482"/>
    <lineage>
        <taxon>Bacteria</taxon>
        <taxon>Pseudomonadati</taxon>
        <taxon>Bacteroidota</taxon>
        <taxon>Chitinophagia</taxon>
        <taxon>Chitinophagales</taxon>
        <taxon>Chitinophagaceae</taxon>
        <taxon>Chitinophaga</taxon>
    </lineage>
</organism>
<dbReference type="EMBL" id="FRBL01000001">
    <property type="protein sequence ID" value="SHL00508.1"/>
    <property type="molecule type" value="Genomic_DNA"/>
</dbReference>
<gene>
    <name evidence="6" type="ORF">SAMN05444266_101877</name>
</gene>
<evidence type="ECO:0000256" key="2">
    <source>
        <dbReference type="ARBA" id="ARBA00022692"/>
    </source>
</evidence>
<evidence type="ECO:0000256" key="4">
    <source>
        <dbReference type="ARBA" id="ARBA00023136"/>
    </source>
</evidence>